<reference evidence="1 2" key="1">
    <citation type="submission" date="2019-05" db="EMBL/GenBank/DDBJ databases">
        <title>Emergence of the Ug99 lineage of the wheat stem rust pathogen through somatic hybridization.</title>
        <authorList>
            <person name="Li F."/>
            <person name="Upadhyaya N.M."/>
            <person name="Sperschneider J."/>
            <person name="Matny O."/>
            <person name="Nguyen-Phuc H."/>
            <person name="Mago R."/>
            <person name="Raley C."/>
            <person name="Miller M.E."/>
            <person name="Silverstein K.A.T."/>
            <person name="Henningsen E."/>
            <person name="Hirsch C.D."/>
            <person name="Visser B."/>
            <person name="Pretorius Z.A."/>
            <person name="Steffenson B.J."/>
            <person name="Schwessinger B."/>
            <person name="Dodds P.N."/>
            <person name="Figueroa M."/>
        </authorList>
    </citation>
    <scope>NUCLEOTIDE SEQUENCE [LARGE SCALE GENOMIC DNA]</scope>
    <source>
        <strain evidence="1">21-0</strain>
    </source>
</reference>
<gene>
    <name evidence="1" type="ORF">PGT21_036726</name>
</gene>
<protein>
    <submittedName>
        <fullName evidence="1">Uncharacterized protein</fullName>
    </submittedName>
</protein>
<sequence length="101" mass="10740">MDNRPESFTPWVPVDATLSQHEMLDLSAGVLTLLSTERTSGPLCVVGPSGYPEEEQLDAARSASDPIAIPSNASSPAFFQSYCGGDGYWELVHGDNDDPGP</sequence>
<evidence type="ECO:0000313" key="1">
    <source>
        <dbReference type="EMBL" id="KAA1119979.1"/>
    </source>
</evidence>
<dbReference type="Proteomes" id="UP000324748">
    <property type="component" value="Unassembled WGS sequence"/>
</dbReference>
<organism evidence="1 2">
    <name type="scientific">Puccinia graminis f. sp. tritici</name>
    <dbReference type="NCBI Taxonomy" id="56615"/>
    <lineage>
        <taxon>Eukaryota</taxon>
        <taxon>Fungi</taxon>
        <taxon>Dikarya</taxon>
        <taxon>Basidiomycota</taxon>
        <taxon>Pucciniomycotina</taxon>
        <taxon>Pucciniomycetes</taxon>
        <taxon>Pucciniales</taxon>
        <taxon>Pucciniaceae</taxon>
        <taxon>Puccinia</taxon>
    </lineage>
</organism>
<accession>A0A5B0R3J7</accession>
<keyword evidence="2" id="KW-1185">Reference proteome</keyword>
<dbReference type="EMBL" id="VSWC01000001">
    <property type="protein sequence ID" value="KAA1119979.1"/>
    <property type="molecule type" value="Genomic_DNA"/>
</dbReference>
<evidence type="ECO:0000313" key="2">
    <source>
        <dbReference type="Proteomes" id="UP000324748"/>
    </source>
</evidence>
<proteinExistence type="predicted"/>
<dbReference type="AlphaFoldDB" id="A0A5B0R3J7"/>
<name>A0A5B0R3J7_PUCGR</name>
<comment type="caution">
    <text evidence="1">The sequence shown here is derived from an EMBL/GenBank/DDBJ whole genome shotgun (WGS) entry which is preliminary data.</text>
</comment>